<organism evidence="6 7">
    <name type="scientific">Croceibacterium mercuriale</name>
    <dbReference type="NCBI Taxonomy" id="1572751"/>
    <lineage>
        <taxon>Bacteria</taxon>
        <taxon>Pseudomonadati</taxon>
        <taxon>Pseudomonadota</taxon>
        <taxon>Alphaproteobacteria</taxon>
        <taxon>Sphingomonadales</taxon>
        <taxon>Erythrobacteraceae</taxon>
        <taxon>Croceibacterium</taxon>
    </lineage>
</organism>
<evidence type="ECO:0000313" key="7">
    <source>
        <dbReference type="Proteomes" id="UP000030988"/>
    </source>
</evidence>
<dbReference type="Gene3D" id="1.10.10.60">
    <property type="entry name" value="Homeodomain-like"/>
    <property type="match status" value="1"/>
</dbReference>
<accession>A0A0B2BY32</accession>
<dbReference type="OrthoDB" id="9795242at2"/>
<dbReference type="EMBL" id="JTDN01000002">
    <property type="protein sequence ID" value="KHL24596.1"/>
    <property type="molecule type" value="Genomic_DNA"/>
</dbReference>
<dbReference type="PRINTS" id="PR00455">
    <property type="entry name" value="HTHTETR"/>
</dbReference>
<keyword evidence="3" id="KW-0804">Transcription</keyword>
<evidence type="ECO:0000313" key="6">
    <source>
        <dbReference type="EMBL" id="KHL24596.1"/>
    </source>
</evidence>
<comment type="caution">
    <text evidence="6">The sequence shown here is derived from an EMBL/GenBank/DDBJ whole genome shotgun (WGS) entry which is preliminary data.</text>
</comment>
<dbReference type="InterPro" id="IPR001647">
    <property type="entry name" value="HTH_TetR"/>
</dbReference>
<dbReference type="SUPFAM" id="SSF46689">
    <property type="entry name" value="Homeodomain-like"/>
    <property type="match status" value="1"/>
</dbReference>
<keyword evidence="2 4" id="KW-0238">DNA-binding</keyword>
<dbReference type="InterPro" id="IPR036271">
    <property type="entry name" value="Tet_transcr_reg_TetR-rel_C_sf"/>
</dbReference>
<feature type="domain" description="HTH tetR-type" evidence="5">
    <location>
        <begin position="12"/>
        <end position="72"/>
    </location>
</feature>
<keyword evidence="7" id="KW-1185">Reference proteome</keyword>
<evidence type="ECO:0000259" key="5">
    <source>
        <dbReference type="PROSITE" id="PS50977"/>
    </source>
</evidence>
<dbReference type="InterPro" id="IPR023772">
    <property type="entry name" value="DNA-bd_HTH_TetR-type_CS"/>
</dbReference>
<dbReference type="AlphaFoldDB" id="A0A0B2BY32"/>
<keyword evidence="1" id="KW-0805">Transcription regulation</keyword>
<evidence type="ECO:0000256" key="4">
    <source>
        <dbReference type="PROSITE-ProRule" id="PRU00335"/>
    </source>
</evidence>
<dbReference type="PROSITE" id="PS01081">
    <property type="entry name" value="HTH_TETR_1"/>
    <property type="match status" value="1"/>
</dbReference>
<evidence type="ECO:0000256" key="3">
    <source>
        <dbReference type="ARBA" id="ARBA00023163"/>
    </source>
</evidence>
<dbReference type="InterPro" id="IPR009057">
    <property type="entry name" value="Homeodomain-like_sf"/>
</dbReference>
<dbReference type="PANTHER" id="PTHR47506:SF1">
    <property type="entry name" value="HTH-TYPE TRANSCRIPTIONAL REGULATOR YJDC"/>
    <property type="match status" value="1"/>
</dbReference>
<dbReference type="GO" id="GO:0003677">
    <property type="term" value="F:DNA binding"/>
    <property type="evidence" value="ECO:0007669"/>
    <property type="project" value="UniProtKB-UniRule"/>
</dbReference>
<dbReference type="Pfam" id="PF00440">
    <property type="entry name" value="TetR_N"/>
    <property type="match status" value="1"/>
</dbReference>
<dbReference type="PROSITE" id="PS50977">
    <property type="entry name" value="HTH_TETR_2"/>
    <property type="match status" value="1"/>
</dbReference>
<name>A0A0B2BY32_9SPHN</name>
<dbReference type="RefSeq" id="WP_039097046.1">
    <property type="nucleotide sequence ID" value="NZ_JTDN01000002.1"/>
</dbReference>
<proteinExistence type="predicted"/>
<gene>
    <name evidence="6" type="ORF">PK98_11510</name>
</gene>
<evidence type="ECO:0000256" key="1">
    <source>
        <dbReference type="ARBA" id="ARBA00023015"/>
    </source>
</evidence>
<reference evidence="6 7" key="1">
    <citation type="submission" date="2014-11" db="EMBL/GenBank/DDBJ databases">
        <title>Draft genome sequence of Kirrobacter mercurialis.</title>
        <authorList>
            <person name="Coil D.A."/>
            <person name="Eisen J.A."/>
        </authorList>
    </citation>
    <scope>NUCLEOTIDE SEQUENCE [LARGE SCALE GENOMIC DNA]</scope>
    <source>
        <strain evidence="6 7">Coronado</strain>
    </source>
</reference>
<dbReference type="Gene3D" id="1.10.357.10">
    <property type="entry name" value="Tetracycline Repressor, domain 2"/>
    <property type="match status" value="1"/>
</dbReference>
<sequence>MEKTAIRGRPREFDTDEALAAALRVFWSKGYDAASLTDLTEAMGITRPSLYAAFGNKEALFKQALDLYESEKLAYVQRALEAPTARGVAERLLYGNIANITTDCPGCLGVIASMTCNGDQSSIRDDVHHRAEASRQAIMARVQRAIDEGDFDVPVEAEGITRYLSAVFQGIAVQAGQGVPREELEKIAAATLAMWPGR</sequence>
<dbReference type="SUPFAM" id="SSF48498">
    <property type="entry name" value="Tetracyclin repressor-like, C-terminal domain"/>
    <property type="match status" value="1"/>
</dbReference>
<evidence type="ECO:0000256" key="2">
    <source>
        <dbReference type="ARBA" id="ARBA00023125"/>
    </source>
</evidence>
<protein>
    <submittedName>
        <fullName evidence="6">TetR family transcriptional regulator</fullName>
    </submittedName>
</protein>
<dbReference type="Proteomes" id="UP000030988">
    <property type="component" value="Unassembled WGS sequence"/>
</dbReference>
<feature type="DNA-binding region" description="H-T-H motif" evidence="4">
    <location>
        <begin position="35"/>
        <end position="54"/>
    </location>
</feature>
<dbReference type="PANTHER" id="PTHR47506">
    <property type="entry name" value="TRANSCRIPTIONAL REGULATORY PROTEIN"/>
    <property type="match status" value="1"/>
</dbReference>